<reference evidence="5" key="1">
    <citation type="submission" date="2022-06" db="EMBL/GenBank/DDBJ databases">
        <title>Gramella sediminis sp. nov., isolated from deep-sea sediment of the Indian Ocean.</title>
        <authorList>
            <person name="Yang L."/>
        </authorList>
    </citation>
    <scope>NUCLEOTIDE SEQUENCE</scope>
    <source>
        <strain evidence="5">HMD3159</strain>
    </source>
</reference>
<evidence type="ECO:0000313" key="5">
    <source>
        <dbReference type="EMBL" id="MCM8568402.1"/>
    </source>
</evidence>
<comment type="similarity">
    <text evidence="1">Belongs to the aldo/keto reductase family.</text>
</comment>
<dbReference type="PANTHER" id="PTHR43827">
    <property type="entry name" value="2,5-DIKETO-D-GLUCONIC ACID REDUCTASE"/>
    <property type="match status" value="1"/>
</dbReference>
<dbReference type="Proteomes" id="UP001155077">
    <property type="component" value="Unassembled WGS sequence"/>
</dbReference>
<dbReference type="SUPFAM" id="SSF51430">
    <property type="entry name" value="NAD(P)-linked oxidoreductase"/>
    <property type="match status" value="1"/>
</dbReference>
<dbReference type="InterPro" id="IPR036812">
    <property type="entry name" value="NAD(P)_OxRdtase_dom_sf"/>
</dbReference>
<evidence type="ECO:0000256" key="1">
    <source>
        <dbReference type="ARBA" id="ARBA00007905"/>
    </source>
</evidence>
<keyword evidence="2" id="KW-0521">NADP</keyword>
<evidence type="ECO:0000256" key="3">
    <source>
        <dbReference type="ARBA" id="ARBA00023002"/>
    </source>
</evidence>
<dbReference type="PRINTS" id="PR00069">
    <property type="entry name" value="ALDKETRDTASE"/>
</dbReference>
<dbReference type="Pfam" id="PF00248">
    <property type="entry name" value="Aldo_ket_red"/>
    <property type="match status" value="1"/>
</dbReference>
<dbReference type="InterPro" id="IPR018170">
    <property type="entry name" value="Aldo/ket_reductase_CS"/>
</dbReference>
<name>A0ABT0YY50_9FLAO</name>
<sequence length="283" mass="32440">MQISDINGKVRLRNGVEMPYLGLGVYKAKDGAEVINSVGHALEHGYRLIDTASFYENEAGVGEAIKNSGIPRKEIFVTTKIWIDDQGEESTREAFETSLYKLDMDYVDLYLIHWPVPGKFLDTWQIIQELYEEGKARAIGVSNCLIHHLESIKQFGGVEPMVLQNEFHPRLVQQEILEYCENNNILYQAWSPLMRGEILTNPVIKDLAKRYSKSPAQIVIRWDLQKGVASIPKSVHKERIIENSKVFDFDLRAEEIALIDSLENDTRTGAHPDHFMEHFQKKP</sequence>
<comment type="caution">
    <text evidence="5">The sequence shown here is derived from an EMBL/GenBank/DDBJ whole genome shotgun (WGS) entry which is preliminary data.</text>
</comment>
<evidence type="ECO:0000313" key="6">
    <source>
        <dbReference type="Proteomes" id="UP001155077"/>
    </source>
</evidence>
<gene>
    <name evidence="5" type="ORF">NE848_03375</name>
</gene>
<dbReference type="Gene3D" id="3.20.20.100">
    <property type="entry name" value="NADP-dependent oxidoreductase domain"/>
    <property type="match status" value="1"/>
</dbReference>
<dbReference type="RefSeq" id="WP_252110796.1">
    <property type="nucleotide sequence ID" value="NZ_JAMSCK010000001.1"/>
</dbReference>
<proteinExistence type="inferred from homology"/>
<evidence type="ECO:0000256" key="2">
    <source>
        <dbReference type="ARBA" id="ARBA00022857"/>
    </source>
</evidence>
<feature type="domain" description="NADP-dependent oxidoreductase" evidence="4">
    <location>
        <begin position="27"/>
        <end position="263"/>
    </location>
</feature>
<dbReference type="PROSITE" id="PS00798">
    <property type="entry name" value="ALDOKETO_REDUCTASE_1"/>
    <property type="match status" value="1"/>
</dbReference>
<dbReference type="PROSITE" id="PS00063">
    <property type="entry name" value="ALDOKETO_REDUCTASE_3"/>
    <property type="match status" value="1"/>
</dbReference>
<dbReference type="InterPro" id="IPR020471">
    <property type="entry name" value="AKR"/>
</dbReference>
<keyword evidence="3" id="KW-0560">Oxidoreductase</keyword>
<dbReference type="InterPro" id="IPR023210">
    <property type="entry name" value="NADP_OxRdtase_dom"/>
</dbReference>
<evidence type="ECO:0000259" key="4">
    <source>
        <dbReference type="Pfam" id="PF00248"/>
    </source>
</evidence>
<organism evidence="5 6">
    <name type="scientific">Gramella jeungdoensis</name>
    <dbReference type="NCBI Taxonomy" id="708091"/>
    <lineage>
        <taxon>Bacteria</taxon>
        <taxon>Pseudomonadati</taxon>
        <taxon>Bacteroidota</taxon>
        <taxon>Flavobacteriia</taxon>
        <taxon>Flavobacteriales</taxon>
        <taxon>Flavobacteriaceae</taxon>
        <taxon>Christiangramia</taxon>
    </lineage>
</organism>
<protein>
    <submittedName>
        <fullName evidence="5">Aldo/keto reductase</fullName>
    </submittedName>
</protein>
<dbReference type="EMBL" id="JAMSCK010000001">
    <property type="protein sequence ID" value="MCM8568402.1"/>
    <property type="molecule type" value="Genomic_DNA"/>
</dbReference>
<dbReference type="PIRSF" id="PIRSF000097">
    <property type="entry name" value="AKR"/>
    <property type="match status" value="1"/>
</dbReference>
<accession>A0ABT0YY50</accession>
<dbReference type="PANTHER" id="PTHR43827:SF3">
    <property type="entry name" value="NADP-DEPENDENT OXIDOREDUCTASE DOMAIN-CONTAINING PROTEIN"/>
    <property type="match status" value="1"/>
</dbReference>
<keyword evidence="6" id="KW-1185">Reference proteome</keyword>